<dbReference type="EC" id="2.5.1.78" evidence="4"/>
<evidence type="ECO:0000256" key="7">
    <source>
        <dbReference type="ARBA" id="ARBA00023054"/>
    </source>
</evidence>
<dbReference type="GO" id="GO:0000709">
    <property type="term" value="P:meiotic joint molecule formation"/>
    <property type="evidence" value="ECO:0007669"/>
    <property type="project" value="TreeGrafter"/>
</dbReference>
<dbReference type="Pfam" id="PF18517">
    <property type="entry name" value="LZ3wCH"/>
    <property type="match status" value="1"/>
</dbReference>
<dbReference type="InterPro" id="IPR002180">
    <property type="entry name" value="LS/RS"/>
</dbReference>
<dbReference type="Pfam" id="PF00885">
    <property type="entry name" value="DMRL_synthase"/>
    <property type="match status" value="1"/>
</dbReference>
<dbReference type="AlphaFoldDB" id="A0A811MS84"/>
<keyword evidence="5" id="KW-0686">Riboflavin biosynthesis</keyword>
<comment type="caution">
    <text evidence="16">The sequence shown here is derived from an EMBL/GenBank/DDBJ whole genome shotgun (WGS) entry which is preliminary data.</text>
</comment>
<dbReference type="InterPro" id="IPR040661">
    <property type="entry name" value="LZ3wCH"/>
</dbReference>
<accession>A0A811MS84</accession>
<organism evidence="16 17">
    <name type="scientific">Miscanthus lutarioriparius</name>
    <dbReference type="NCBI Taxonomy" id="422564"/>
    <lineage>
        <taxon>Eukaryota</taxon>
        <taxon>Viridiplantae</taxon>
        <taxon>Streptophyta</taxon>
        <taxon>Embryophyta</taxon>
        <taxon>Tracheophyta</taxon>
        <taxon>Spermatophyta</taxon>
        <taxon>Magnoliopsida</taxon>
        <taxon>Liliopsida</taxon>
        <taxon>Poales</taxon>
        <taxon>Poaceae</taxon>
        <taxon>PACMAD clade</taxon>
        <taxon>Panicoideae</taxon>
        <taxon>Andropogonodae</taxon>
        <taxon>Andropogoneae</taxon>
        <taxon>Saccharinae</taxon>
        <taxon>Miscanthus</taxon>
    </lineage>
</organism>
<keyword evidence="7 14" id="KW-0175">Coiled coil</keyword>
<comment type="subunit">
    <text evidence="12">Oligomer forming an icosahedral capsid.</text>
</comment>
<dbReference type="NCBIfam" id="TIGR00114">
    <property type="entry name" value="lumazine-synth"/>
    <property type="match status" value="1"/>
</dbReference>
<keyword evidence="9" id="KW-0539">Nucleus</keyword>
<name>A0A811MS84_9POAL</name>
<dbReference type="HAMAP" id="MF_00178">
    <property type="entry name" value="Lumazine_synth"/>
    <property type="match status" value="1"/>
</dbReference>
<evidence type="ECO:0000256" key="12">
    <source>
        <dbReference type="ARBA" id="ARBA00063688"/>
    </source>
</evidence>
<comment type="subcellular location">
    <subcellularLocation>
        <location evidence="1">Nucleus</location>
    </subcellularLocation>
</comment>
<comment type="similarity">
    <text evidence="3">Belongs to the DMRL synthase family.</text>
</comment>
<evidence type="ECO:0000313" key="16">
    <source>
        <dbReference type="EMBL" id="CAD6214220.1"/>
    </source>
</evidence>
<evidence type="ECO:0000256" key="6">
    <source>
        <dbReference type="ARBA" id="ARBA00022679"/>
    </source>
</evidence>
<dbReference type="GO" id="GO:0003690">
    <property type="term" value="F:double-stranded DNA binding"/>
    <property type="evidence" value="ECO:0007669"/>
    <property type="project" value="TreeGrafter"/>
</dbReference>
<dbReference type="Proteomes" id="UP000604825">
    <property type="component" value="Unassembled WGS sequence"/>
</dbReference>
<evidence type="ECO:0000256" key="14">
    <source>
        <dbReference type="SAM" id="Coils"/>
    </source>
</evidence>
<dbReference type="GO" id="GO:0007129">
    <property type="term" value="P:homologous chromosome pairing at meiosis"/>
    <property type="evidence" value="ECO:0007669"/>
    <property type="project" value="TreeGrafter"/>
</dbReference>
<dbReference type="Gene3D" id="3.40.50.960">
    <property type="entry name" value="Lumazine/riboflavin synthase"/>
    <property type="match status" value="1"/>
</dbReference>
<keyword evidence="6" id="KW-0808">Transferase</keyword>
<comment type="catalytic activity">
    <reaction evidence="11">
        <text>(2S)-2-hydroxy-3-oxobutyl phosphate + 5-amino-6-(D-ribitylamino)uracil = 6,7-dimethyl-8-(1-D-ribityl)lumazine + phosphate + 2 H2O + H(+)</text>
        <dbReference type="Rhea" id="RHEA:26152"/>
        <dbReference type="ChEBI" id="CHEBI:15377"/>
        <dbReference type="ChEBI" id="CHEBI:15378"/>
        <dbReference type="ChEBI" id="CHEBI:15934"/>
        <dbReference type="ChEBI" id="CHEBI:43474"/>
        <dbReference type="ChEBI" id="CHEBI:58201"/>
        <dbReference type="ChEBI" id="CHEBI:58830"/>
        <dbReference type="EC" id="2.5.1.78"/>
    </reaction>
</comment>
<feature type="domain" description="Leucine zipper with capping helix" evidence="15">
    <location>
        <begin position="344"/>
        <end position="399"/>
    </location>
</feature>
<dbReference type="InterPro" id="IPR036467">
    <property type="entry name" value="LS/RS_sf"/>
</dbReference>
<proteinExistence type="inferred from homology"/>
<evidence type="ECO:0000256" key="3">
    <source>
        <dbReference type="ARBA" id="ARBA00007424"/>
    </source>
</evidence>
<dbReference type="FunFam" id="3.40.50.960:FF:000001">
    <property type="entry name" value="6,7-dimethyl-8-ribityllumazine synthase"/>
    <property type="match status" value="1"/>
</dbReference>
<dbReference type="EMBL" id="CAJGYO010000002">
    <property type="protein sequence ID" value="CAD6214220.1"/>
    <property type="molecule type" value="Genomic_DNA"/>
</dbReference>
<dbReference type="GO" id="GO:0120231">
    <property type="term" value="C:DNA recombinase auxiliary factor complex"/>
    <property type="evidence" value="ECO:0007669"/>
    <property type="project" value="TreeGrafter"/>
</dbReference>
<evidence type="ECO:0000256" key="2">
    <source>
        <dbReference type="ARBA" id="ARBA00004917"/>
    </source>
</evidence>
<dbReference type="SUPFAM" id="SSF52121">
    <property type="entry name" value="Lumazine synthase"/>
    <property type="match status" value="1"/>
</dbReference>
<feature type="coiled-coil region" evidence="14">
    <location>
        <begin position="272"/>
        <end position="340"/>
    </location>
</feature>
<gene>
    <name evidence="16" type="ORF">NCGR_LOCUS9661</name>
</gene>
<evidence type="ECO:0000256" key="11">
    <source>
        <dbReference type="ARBA" id="ARBA00048785"/>
    </source>
</evidence>
<evidence type="ECO:0000256" key="13">
    <source>
        <dbReference type="ARBA" id="ARBA00072565"/>
    </source>
</evidence>
<dbReference type="GO" id="GO:0120230">
    <property type="term" value="F:recombinase activator activity"/>
    <property type="evidence" value="ECO:0007669"/>
    <property type="project" value="TreeGrafter"/>
</dbReference>
<evidence type="ECO:0000256" key="9">
    <source>
        <dbReference type="ARBA" id="ARBA00023242"/>
    </source>
</evidence>
<keyword evidence="10" id="KW-0469">Meiosis</keyword>
<dbReference type="GO" id="GO:0000794">
    <property type="term" value="C:condensed nuclear chromosome"/>
    <property type="evidence" value="ECO:0007669"/>
    <property type="project" value="TreeGrafter"/>
</dbReference>
<dbReference type="GO" id="GO:0009349">
    <property type="term" value="C:riboflavin synthase complex"/>
    <property type="evidence" value="ECO:0007669"/>
    <property type="project" value="InterPro"/>
</dbReference>
<dbReference type="PANTHER" id="PTHR15938:SF0">
    <property type="entry name" value="HOMOLOGOUS-PAIRING PROTEIN 2 HOMOLOG"/>
    <property type="match status" value="1"/>
</dbReference>
<dbReference type="InterPro" id="IPR034964">
    <property type="entry name" value="LS"/>
</dbReference>
<dbReference type="CDD" id="cd09209">
    <property type="entry name" value="Lumazine_synthase-I"/>
    <property type="match status" value="1"/>
</dbReference>
<evidence type="ECO:0000256" key="4">
    <source>
        <dbReference type="ARBA" id="ARBA00012664"/>
    </source>
</evidence>
<sequence length="422" mass="46156">MATALVTSSVAANSACMRLPNMPLRLAPATVSFPSRPWSAALTSCTGLSRHSDVVAAAGHQKLMGSLTSNEGLRFGVVVARFNEVVTNLLLQGALETFERYSVKAENITVVSVPGSFEVPITAQKLGKSGKFDVILCIGAVIRGDTTHYDAVANSAASGVLNAGLSAGVPCVFGVLTCEDMDQALNRAGGKAGNKGAEAALTAVRIVLGFVNEQNRPLNSQNAADALQKFNLKKTAVQKALDALADSGQISFKEYGKQKIYIARQDQFEIPNSEELEEMKKTNAKLQEELADQKKAISEVESEVRGLQSNLTLAEVTSKQTKLQSEVQEMEEKLTKLRSGVTLVKPEDKKIIENSFAEKVNQWKKRKRMFKELWDNITENSPKDQKEFKEELGLEYDEDADVNLQSYSDMLASLNKRRKFSR</sequence>
<evidence type="ECO:0000256" key="8">
    <source>
        <dbReference type="ARBA" id="ARBA00023172"/>
    </source>
</evidence>
<evidence type="ECO:0000259" key="15">
    <source>
        <dbReference type="Pfam" id="PF18517"/>
    </source>
</evidence>
<evidence type="ECO:0000256" key="5">
    <source>
        <dbReference type="ARBA" id="ARBA00022619"/>
    </source>
</evidence>
<reference evidence="16" key="1">
    <citation type="submission" date="2020-10" db="EMBL/GenBank/DDBJ databases">
        <authorList>
            <person name="Han B."/>
            <person name="Lu T."/>
            <person name="Zhao Q."/>
            <person name="Huang X."/>
            <person name="Zhao Y."/>
        </authorList>
    </citation>
    <scope>NUCLEOTIDE SEQUENCE</scope>
</reference>
<keyword evidence="8" id="KW-0233">DNA recombination</keyword>
<evidence type="ECO:0000313" key="17">
    <source>
        <dbReference type="Proteomes" id="UP000604825"/>
    </source>
</evidence>
<dbReference type="UniPathway" id="UPA00275">
    <property type="reaction ID" value="UER00404"/>
</dbReference>
<dbReference type="GO" id="GO:0010774">
    <property type="term" value="P:meiotic strand invasion involved in reciprocal meiotic recombination"/>
    <property type="evidence" value="ECO:0007669"/>
    <property type="project" value="TreeGrafter"/>
</dbReference>
<comment type="pathway">
    <text evidence="2">Cofactor biosynthesis; riboflavin biosynthesis; riboflavin from 2-hydroxy-3-oxobutyl phosphate and 5-amino-6-(D-ribitylamino)uracil: step 1/2.</text>
</comment>
<dbReference type="GO" id="GO:0009231">
    <property type="term" value="P:riboflavin biosynthetic process"/>
    <property type="evidence" value="ECO:0007669"/>
    <property type="project" value="UniProtKB-UniPathway"/>
</dbReference>
<dbReference type="PANTHER" id="PTHR15938">
    <property type="entry name" value="TBP-1 INTERACTING PROTEIN"/>
    <property type="match status" value="1"/>
</dbReference>
<evidence type="ECO:0000256" key="1">
    <source>
        <dbReference type="ARBA" id="ARBA00004123"/>
    </source>
</evidence>
<dbReference type="OrthoDB" id="2965at2759"/>
<evidence type="ECO:0000256" key="10">
    <source>
        <dbReference type="ARBA" id="ARBA00023254"/>
    </source>
</evidence>
<protein>
    <recommendedName>
        <fullName evidence="13">6,7-dimethyl-8-ribityllumazine synthase, chloroplastic</fullName>
        <ecNumber evidence="4">2.5.1.78</ecNumber>
    </recommendedName>
</protein>
<keyword evidence="17" id="KW-1185">Reference proteome</keyword>
<dbReference type="GO" id="GO:0000906">
    <property type="term" value="F:6,7-dimethyl-8-ribityllumazine synthase activity"/>
    <property type="evidence" value="ECO:0007669"/>
    <property type="project" value="UniProtKB-EC"/>
</dbReference>
<dbReference type="Gene3D" id="1.20.5.340">
    <property type="match status" value="1"/>
</dbReference>